<dbReference type="InterPro" id="IPR051699">
    <property type="entry name" value="Rpn/YhgA-like_nuclease"/>
</dbReference>
<accession>A0ABS6L084</accession>
<name>A0ABS6L084_9GAMM</name>
<dbReference type="InterPro" id="IPR010106">
    <property type="entry name" value="RpnA"/>
</dbReference>
<comment type="caution">
    <text evidence="3">The sequence shown here is derived from an EMBL/GenBank/DDBJ whole genome shotgun (WGS) entry which is preliminary data.</text>
</comment>
<evidence type="ECO:0000259" key="2">
    <source>
        <dbReference type="Pfam" id="PF04754"/>
    </source>
</evidence>
<evidence type="ECO:0000313" key="3">
    <source>
        <dbReference type="EMBL" id="MBU9834765.1"/>
    </source>
</evidence>
<evidence type="ECO:0000256" key="1">
    <source>
        <dbReference type="ARBA" id="ARBA00009787"/>
    </source>
</evidence>
<keyword evidence="4" id="KW-1185">Reference proteome</keyword>
<evidence type="ECO:0000313" key="4">
    <source>
        <dbReference type="Proteomes" id="UP000699865"/>
    </source>
</evidence>
<feature type="domain" description="Transposase (putative) YhgA-like" evidence="2">
    <location>
        <begin position="9"/>
        <end position="209"/>
    </location>
</feature>
<dbReference type="EMBL" id="JAFMOU010000064">
    <property type="protein sequence ID" value="MBU9834765.1"/>
    <property type="molecule type" value="Genomic_DNA"/>
</dbReference>
<dbReference type="PANTHER" id="PTHR34611">
    <property type="match status" value="1"/>
</dbReference>
<reference evidence="3 4" key="1">
    <citation type="submission" date="2021-03" db="EMBL/GenBank/DDBJ databases">
        <title>Five novel Rahnella species.</title>
        <authorList>
            <person name="Brady C."/>
            <person name="Asselin J."/>
            <person name="Beer S."/>
            <person name="Bruberg M.B."/>
            <person name="Crampton B."/>
            <person name="Venter S."/>
            <person name="Arnold D."/>
            <person name="Denman S."/>
        </authorList>
    </citation>
    <scope>NUCLEOTIDE SEQUENCE [LARGE SCALE GENOMIC DNA]</scope>
    <source>
        <strain evidence="3 4">L72c</strain>
    </source>
</reference>
<gene>
    <name evidence="3" type="ORF">J1786_08065</name>
</gene>
<dbReference type="NCBIfam" id="TIGR01784">
    <property type="entry name" value="T_den_put_tspse"/>
    <property type="match status" value="1"/>
</dbReference>
<dbReference type="Proteomes" id="UP000699865">
    <property type="component" value="Unassembled WGS sequence"/>
</dbReference>
<sequence>MKKNTTPTLHDAVFKQFLTHPETARDFLDIHLPPALRKLCDLNTLQLASGSFIEDDLRPYYSDVLYSLKAGNGEGYIYCLIEHQSTPDKHMAFRLMRYAIAAMQRHLDAGHKTLPLVIPVLFYQGKVSPYPYSMSWLDEFETPEYARTLYGENFPLVDITIIPDDEIMQHRRMAILELLQKHIRQRDLTELLDQLTTLLLGGNTTQEQLISVINYMLQAGESRDPAALINTLASRVPQHEETLMTIAEQLRLEGEQRGIQKGLQLGEQKGREEGEREAALKIARTMLASGLDRAMVMKMTGLTETEVEQIRN</sequence>
<proteinExistence type="inferred from homology"/>
<dbReference type="Pfam" id="PF04754">
    <property type="entry name" value="Transposase_31"/>
    <property type="match status" value="1"/>
</dbReference>
<dbReference type="InterPro" id="IPR006842">
    <property type="entry name" value="Transposase_31"/>
</dbReference>
<protein>
    <submittedName>
        <fullName evidence="3">Rpn family recombination-promoting nuclease/putative transposase</fullName>
    </submittedName>
</protein>
<dbReference type="PANTHER" id="PTHR34611:SF4">
    <property type="entry name" value="RECOMBINATION-PROMOTING NUCLEASE PSLT051"/>
    <property type="match status" value="1"/>
</dbReference>
<organism evidence="3 4">
    <name type="scientific">Rahnella perminowiae</name>
    <dbReference type="NCBI Taxonomy" id="2816244"/>
    <lineage>
        <taxon>Bacteria</taxon>
        <taxon>Pseudomonadati</taxon>
        <taxon>Pseudomonadota</taxon>
        <taxon>Gammaproteobacteria</taxon>
        <taxon>Enterobacterales</taxon>
        <taxon>Yersiniaceae</taxon>
        <taxon>Rahnella</taxon>
    </lineage>
</organism>
<comment type="similarity">
    <text evidence="1">Belongs to the Rpn/YhgA-like nuclease family.</text>
</comment>
<dbReference type="RefSeq" id="WP_217138098.1">
    <property type="nucleotide sequence ID" value="NZ_JAFMOU010000064.1"/>
</dbReference>